<reference evidence="2 3" key="1">
    <citation type="submission" date="2024-06" db="EMBL/GenBank/DDBJ databases">
        <title>Genomic Encyclopedia of Type Strains, Phase V (KMG-V): Genome sequencing to study the core and pangenomes of soil and plant-associated prokaryotes.</title>
        <authorList>
            <person name="Whitman W."/>
        </authorList>
    </citation>
    <scope>NUCLEOTIDE SEQUENCE [LARGE SCALE GENOMIC DNA]</scope>
    <source>
        <strain evidence="2 3">NE40</strain>
    </source>
</reference>
<comment type="caution">
    <text evidence="2">The sequence shown here is derived from an EMBL/GenBank/DDBJ whole genome shotgun (WGS) entry which is preliminary data.</text>
</comment>
<sequence>MDVEKLVISSDEDAIRLINDLTNGQVDPDFVDVSFDDWPNIHVYLKGEKYNKSMTPSVMAGFIELQKNLNKTFALLKYQDSGKRLTEEEQKQLEISVEVEEGSSDLMAKLAKPLEVVAKGVANGVQNMDSLHMLIAVLGVGVMFAGGLSFKNYLQYRREVRLKELDTQKSVENREIRLAELNQQEFASAQETERLKLLKDVFSSHPALKAAEDFAHDSHTALLKGASNADYARIQGSNLPVAMVDELKRNARKRGIDDRLTSTFRVLAADHSPESEVRLKLQSIEDKDVINASLLLDENLDREKLEFLPKMKELIIRAEWDKSPLTFTLIVRRSGDKITKATVESVQEPAKVA</sequence>
<feature type="transmembrane region" description="Helical" evidence="1">
    <location>
        <begin position="131"/>
        <end position="154"/>
    </location>
</feature>
<gene>
    <name evidence="2" type="ORF">V5J35_002220</name>
</gene>
<evidence type="ECO:0000313" key="2">
    <source>
        <dbReference type="EMBL" id="MET4757028.1"/>
    </source>
</evidence>
<keyword evidence="1" id="KW-0472">Membrane</keyword>
<keyword evidence="3" id="KW-1185">Reference proteome</keyword>
<keyword evidence="1" id="KW-0812">Transmembrane</keyword>
<organism evidence="2 3">
    <name type="scientific">Endozoicomonas lisbonensis</name>
    <dbReference type="NCBI Taxonomy" id="3120522"/>
    <lineage>
        <taxon>Bacteria</taxon>
        <taxon>Pseudomonadati</taxon>
        <taxon>Pseudomonadota</taxon>
        <taxon>Gammaproteobacteria</taxon>
        <taxon>Oceanospirillales</taxon>
        <taxon>Endozoicomonadaceae</taxon>
        <taxon>Endozoicomonas</taxon>
    </lineage>
</organism>
<dbReference type="RefSeq" id="WP_354016385.1">
    <property type="nucleotide sequence ID" value="NZ_JBEWTB010000002.1"/>
</dbReference>
<evidence type="ECO:0000256" key="1">
    <source>
        <dbReference type="SAM" id="Phobius"/>
    </source>
</evidence>
<dbReference type="Proteomes" id="UP001549366">
    <property type="component" value="Unassembled WGS sequence"/>
</dbReference>
<dbReference type="EMBL" id="JBEWTB010000002">
    <property type="protein sequence ID" value="MET4757028.1"/>
    <property type="molecule type" value="Genomic_DNA"/>
</dbReference>
<protein>
    <submittedName>
        <fullName evidence="2">Uncharacterized protein</fullName>
    </submittedName>
</protein>
<keyword evidence="1" id="KW-1133">Transmembrane helix</keyword>
<evidence type="ECO:0000313" key="3">
    <source>
        <dbReference type="Proteomes" id="UP001549366"/>
    </source>
</evidence>
<name>A0ABV2SGZ1_9GAMM</name>
<accession>A0ABV2SGZ1</accession>
<proteinExistence type="predicted"/>